<protein>
    <recommendedName>
        <fullName evidence="3">Diacylglycerol O-acyltransferase</fullName>
    </recommendedName>
</protein>
<name>A0A9X2YTB8_9MYCO</name>
<dbReference type="AlphaFoldDB" id="A0A9X2YTB8"/>
<dbReference type="Proteomes" id="UP001140293">
    <property type="component" value="Unassembled WGS sequence"/>
</dbReference>
<gene>
    <name evidence="1" type="ORF">H7I41_28900</name>
</gene>
<sequence>MSNVLDLYDQTTFAGERATGTTNMLQCIWMYDRALDTDGLHRFYRNLRQGRLSRRIEPSPLPFGRHRWVSASGRSTLEIAETPRPRADLDAWLGEQTATVLDAEDGPEWHLAALPFTDGGAAVSLVISHCLTDGVGLCEALADAACDRPDPIAWPAAGARPLWRALAEDVRQTARDIPAVGRAAVSAARFATRSSACDAPAAAPCTGSDQPIAFPKATVFIDADDWDTRAESLGGTSNGLLAGLAAHLAQGMGRVNPDGAVDLTLPVNRREAGDTRANAITNVDFTVDPAPVASDLRGIRASIKQALTRSQEEPNERFELLPLAPLLPQWLIRKVVSVSAGSPTSVVSSNLGEIDPAAHRPDGTPADRFVMRSLGKGVTEAVMHRLGGLLVLLSGRTDDTVFVSVLSYQPGRDNSNDVLHEHISNALNDFGLTASFAWPAGLSRLSA</sequence>
<evidence type="ECO:0000313" key="2">
    <source>
        <dbReference type="Proteomes" id="UP001140293"/>
    </source>
</evidence>
<dbReference type="SUPFAM" id="SSF52777">
    <property type="entry name" value="CoA-dependent acyltransferases"/>
    <property type="match status" value="1"/>
</dbReference>
<accession>A0A9X2YTB8</accession>
<dbReference type="EMBL" id="JACKSJ010000258">
    <property type="protein sequence ID" value="MCV7173945.1"/>
    <property type="molecule type" value="Genomic_DNA"/>
</dbReference>
<evidence type="ECO:0008006" key="3">
    <source>
        <dbReference type="Google" id="ProtNLM"/>
    </source>
</evidence>
<proteinExistence type="predicted"/>
<dbReference type="RefSeq" id="WP_264016116.1">
    <property type="nucleotide sequence ID" value="NZ_JACKSJ010000258.1"/>
</dbReference>
<keyword evidence="2" id="KW-1185">Reference proteome</keyword>
<reference evidence="1" key="1">
    <citation type="submission" date="2020-07" db="EMBL/GenBank/DDBJ databases">
        <authorList>
            <person name="Pettersson B.M.F."/>
            <person name="Behra P.R.K."/>
            <person name="Ramesh M."/>
            <person name="Das S."/>
            <person name="Dasgupta S."/>
            <person name="Kirsebom L.A."/>
        </authorList>
    </citation>
    <scope>NUCLEOTIDE SEQUENCE</scope>
    <source>
        <strain evidence="1">DSM 44615</strain>
    </source>
</reference>
<comment type="caution">
    <text evidence="1">The sequence shown here is derived from an EMBL/GenBank/DDBJ whole genome shotgun (WGS) entry which is preliminary data.</text>
</comment>
<reference evidence="1" key="2">
    <citation type="journal article" date="2022" name="BMC Genomics">
        <title>Comparative genome analysis of mycobacteria focusing on tRNA and non-coding RNA.</title>
        <authorList>
            <person name="Behra P.R.K."/>
            <person name="Pettersson B.M.F."/>
            <person name="Ramesh M."/>
            <person name="Das S."/>
            <person name="Dasgupta S."/>
            <person name="Kirsebom L.A."/>
        </authorList>
    </citation>
    <scope>NUCLEOTIDE SEQUENCE</scope>
    <source>
        <strain evidence="1">DSM 44615</strain>
    </source>
</reference>
<organism evidence="1 2">
    <name type="scientific">[Mycobacterium] manitobense</name>
    <dbReference type="NCBI Taxonomy" id="190147"/>
    <lineage>
        <taxon>Bacteria</taxon>
        <taxon>Bacillati</taxon>
        <taxon>Actinomycetota</taxon>
        <taxon>Actinomycetes</taxon>
        <taxon>Mycobacteriales</taxon>
        <taxon>Mycobacteriaceae</taxon>
        <taxon>Mycolicibacterium</taxon>
    </lineage>
</organism>
<evidence type="ECO:0000313" key="1">
    <source>
        <dbReference type="EMBL" id="MCV7173945.1"/>
    </source>
</evidence>